<organism evidence="2 3">
    <name type="scientific">Papaver nudicaule</name>
    <name type="common">Iceland poppy</name>
    <dbReference type="NCBI Taxonomy" id="74823"/>
    <lineage>
        <taxon>Eukaryota</taxon>
        <taxon>Viridiplantae</taxon>
        <taxon>Streptophyta</taxon>
        <taxon>Embryophyta</taxon>
        <taxon>Tracheophyta</taxon>
        <taxon>Spermatophyta</taxon>
        <taxon>Magnoliopsida</taxon>
        <taxon>Ranunculales</taxon>
        <taxon>Papaveraceae</taxon>
        <taxon>Papaveroideae</taxon>
        <taxon>Papaver</taxon>
    </lineage>
</organism>
<sequence length="85" mass="9450">MAKISIMFLCFFLFALVSMPTSFSSRTLLEEEGASRCPRRVQSCQGVVCNPQVFCPLFVLNCPDGQYAYKPCCSCGQTCCPNIVY</sequence>
<evidence type="ECO:0000313" key="3">
    <source>
        <dbReference type="Proteomes" id="UP001177140"/>
    </source>
</evidence>
<dbReference type="AlphaFoldDB" id="A0AA41S4U8"/>
<evidence type="ECO:0000256" key="1">
    <source>
        <dbReference type="SAM" id="SignalP"/>
    </source>
</evidence>
<feature type="chain" id="PRO_5041395368" evidence="1">
    <location>
        <begin position="25"/>
        <end position="85"/>
    </location>
</feature>
<keyword evidence="3" id="KW-1185">Reference proteome</keyword>
<reference evidence="2" key="1">
    <citation type="submission" date="2022-03" db="EMBL/GenBank/DDBJ databases">
        <title>A functionally conserved STORR gene fusion in Papaver species that diverged 16.8 million years ago.</title>
        <authorList>
            <person name="Catania T."/>
        </authorList>
    </citation>
    <scope>NUCLEOTIDE SEQUENCE</scope>
    <source>
        <strain evidence="2">S-191538</strain>
    </source>
</reference>
<name>A0AA41S4U8_PAPNU</name>
<gene>
    <name evidence="2" type="ORF">MKW94_009077</name>
</gene>
<feature type="signal peptide" evidence="1">
    <location>
        <begin position="1"/>
        <end position="24"/>
    </location>
</feature>
<accession>A0AA41S4U8</accession>
<protein>
    <submittedName>
        <fullName evidence="2">Uncharacterized protein</fullName>
    </submittedName>
</protein>
<dbReference type="EMBL" id="JAJJMA010080761">
    <property type="protein sequence ID" value="MCL7028545.1"/>
    <property type="molecule type" value="Genomic_DNA"/>
</dbReference>
<comment type="caution">
    <text evidence="2">The sequence shown here is derived from an EMBL/GenBank/DDBJ whole genome shotgun (WGS) entry which is preliminary data.</text>
</comment>
<dbReference type="Proteomes" id="UP001177140">
    <property type="component" value="Unassembled WGS sequence"/>
</dbReference>
<evidence type="ECO:0000313" key="2">
    <source>
        <dbReference type="EMBL" id="MCL7028545.1"/>
    </source>
</evidence>
<proteinExistence type="predicted"/>
<keyword evidence="1" id="KW-0732">Signal</keyword>